<gene>
    <name evidence="6" type="ORF">K1I37_13170</name>
</gene>
<dbReference type="EC" id="5.4.4.2" evidence="3"/>
<evidence type="ECO:0000256" key="2">
    <source>
        <dbReference type="ARBA" id="ARBA00005297"/>
    </source>
</evidence>
<accession>A0A9E6ZR69</accession>
<protein>
    <recommendedName>
        <fullName evidence="3">isochorismate synthase</fullName>
        <ecNumber evidence="3">5.4.4.2</ecNumber>
    </recommendedName>
    <alternativeName>
        <fullName evidence="5">Isochorismate mutase</fullName>
    </alternativeName>
</protein>
<accession>T0DSR9</accession>
<evidence type="ECO:0000256" key="1">
    <source>
        <dbReference type="ARBA" id="ARBA00000799"/>
    </source>
</evidence>
<dbReference type="InterPro" id="IPR015890">
    <property type="entry name" value="Chorismate_C"/>
</dbReference>
<dbReference type="AlphaFoldDB" id="T0DSR9"/>
<sequence length="463" mass="49680">MKRMAWEDMVGKLAHTYADDAAVVWEDKRIVRVKIPLEIPLHTFVRWQIAVPAVFSSDPKTHRTALGLGAATQLTGNGPDALGDIQMAIRAKNVPSIPVTWFGGFVFDSTQPVDGTLSGWPHALWFVPTVTLERQGSEQMVTVTAVLPNGLSIAEVNEALQPIGEVLSGAADDGKTAFHSGAGTNDQVSPEVKHGSVGTVHDARSWEALIRKAVGELQRGEMAKVVLARQTPVTIGVSLSEALARLLETYATSHVFALAWDGRWFIAASPEQLVRVEDGLMAVDCLAGTMARGDTPETDQALADALLNSDKNREEHAAVVRVVTDRLRLVAEEMAVPDVPVLKKLANVQHLYTPVRAKLREGKHLFDAASLLHPTPAVGGVPLERALAFIRAHEGWPRGYYAGAIGYVDAGGNGLLSVALRSAAVAYPQAVLYAGCGIVAASNPADEWQETEMKLTPMRLALG</sequence>
<evidence type="ECO:0000256" key="5">
    <source>
        <dbReference type="ARBA" id="ARBA00041564"/>
    </source>
</evidence>
<evidence type="ECO:0000313" key="7">
    <source>
        <dbReference type="Proteomes" id="UP000829401"/>
    </source>
</evidence>
<dbReference type="Gene3D" id="3.60.120.10">
    <property type="entry name" value="Anthranilate synthase"/>
    <property type="match status" value="1"/>
</dbReference>
<dbReference type="EMBL" id="CP080467">
    <property type="protein sequence ID" value="UNO47644.1"/>
    <property type="molecule type" value="Genomic_DNA"/>
</dbReference>
<keyword evidence="4 6" id="KW-0413">Isomerase</keyword>
<evidence type="ECO:0000256" key="4">
    <source>
        <dbReference type="ARBA" id="ARBA00023235"/>
    </source>
</evidence>
<keyword evidence="7" id="KW-1185">Reference proteome</keyword>
<comment type="catalytic activity">
    <reaction evidence="1">
        <text>chorismate = isochorismate</text>
        <dbReference type="Rhea" id="RHEA:18985"/>
        <dbReference type="ChEBI" id="CHEBI:29748"/>
        <dbReference type="ChEBI" id="CHEBI:29780"/>
        <dbReference type="EC" id="5.4.4.2"/>
    </reaction>
</comment>
<reference evidence="7" key="1">
    <citation type="journal article" date="2022" name="G3 (Bethesda)">
        <title>Unveiling the complete genome sequence of Alicyclobacillus acidoterrestris DSM 3922T, a taint-producing strain.</title>
        <authorList>
            <person name="Leonardo I.C."/>
            <person name="Barreto Crespo M.T."/>
            <person name="Gaspar F.B."/>
        </authorList>
    </citation>
    <scope>NUCLEOTIDE SEQUENCE [LARGE SCALE GENOMIC DNA]</scope>
    <source>
        <strain evidence="7">DSM 3922</strain>
    </source>
</reference>
<dbReference type="RefSeq" id="WP_021295344.1">
    <property type="nucleotide sequence ID" value="NZ_AURB01000058.1"/>
</dbReference>
<dbReference type="OrthoDB" id="9803598at2"/>
<dbReference type="InterPro" id="IPR019999">
    <property type="entry name" value="Anth_synth_I-like"/>
</dbReference>
<organism evidence="6 7">
    <name type="scientific">Alicyclobacillus acidoterrestris (strain ATCC 49025 / DSM 3922 / CIP 106132 / NCIMB 13137 / GD3B)</name>
    <dbReference type="NCBI Taxonomy" id="1356854"/>
    <lineage>
        <taxon>Bacteria</taxon>
        <taxon>Bacillati</taxon>
        <taxon>Bacillota</taxon>
        <taxon>Bacilli</taxon>
        <taxon>Bacillales</taxon>
        <taxon>Alicyclobacillaceae</taxon>
        <taxon>Alicyclobacillus</taxon>
    </lineage>
</organism>
<dbReference type="PRINTS" id="PR00095">
    <property type="entry name" value="ANTSNTHASEI"/>
</dbReference>
<dbReference type="KEGG" id="aaco:K1I37_13170"/>
<proteinExistence type="inferred from homology"/>
<dbReference type="InterPro" id="IPR005801">
    <property type="entry name" value="ADC_synthase"/>
</dbReference>
<dbReference type="NCBIfam" id="TIGR00543">
    <property type="entry name" value="isochor_syn"/>
    <property type="match status" value="1"/>
</dbReference>
<dbReference type="Proteomes" id="UP000829401">
    <property type="component" value="Chromosome"/>
</dbReference>
<dbReference type="InterPro" id="IPR004561">
    <property type="entry name" value="IsoChor_synthase"/>
</dbReference>
<evidence type="ECO:0000256" key="3">
    <source>
        <dbReference type="ARBA" id="ARBA00012824"/>
    </source>
</evidence>
<evidence type="ECO:0000313" key="6">
    <source>
        <dbReference type="EMBL" id="UNO47644.1"/>
    </source>
</evidence>
<dbReference type="eggNOG" id="COG1169">
    <property type="taxonomic scope" value="Bacteria"/>
</dbReference>
<comment type="similarity">
    <text evidence="2">Belongs to the isochorismate synthase family.</text>
</comment>
<dbReference type="GO" id="GO:0008909">
    <property type="term" value="F:isochorismate synthase activity"/>
    <property type="evidence" value="ECO:0007669"/>
    <property type="project" value="UniProtKB-EC"/>
</dbReference>
<dbReference type="PANTHER" id="PTHR42839">
    <property type="entry name" value="ISOCHORISMATE SYNTHASE ENTC"/>
    <property type="match status" value="1"/>
</dbReference>
<dbReference type="SUPFAM" id="SSF56322">
    <property type="entry name" value="ADC synthase"/>
    <property type="match status" value="1"/>
</dbReference>
<dbReference type="PANTHER" id="PTHR42839:SF2">
    <property type="entry name" value="ISOCHORISMATE SYNTHASE ENTC"/>
    <property type="match status" value="1"/>
</dbReference>
<dbReference type="Pfam" id="PF00425">
    <property type="entry name" value="Chorismate_bind"/>
    <property type="match status" value="1"/>
</dbReference>
<name>T0DSR9_ALIAG</name>
<dbReference type="STRING" id="1356854.N007_20600"/>